<dbReference type="EMBL" id="JBHRZT010000070">
    <property type="protein sequence ID" value="MFC3885360.1"/>
    <property type="molecule type" value="Genomic_DNA"/>
</dbReference>
<comment type="caution">
    <text evidence="1">The sequence shown here is derived from an EMBL/GenBank/DDBJ whole genome shotgun (WGS) entry which is preliminary data.</text>
</comment>
<proteinExistence type="predicted"/>
<evidence type="ECO:0000313" key="1">
    <source>
        <dbReference type="EMBL" id="MFC3885360.1"/>
    </source>
</evidence>
<evidence type="ECO:0000313" key="2">
    <source>
        <dbReference type="Proteomes" id="UP001595752"/>
    </source>
</evidence>
<dbReference type="RefSeq" id="WP_377917693.1">
    <property type="nucleotide sequence ID" value="NZ_JBHRZT010000070.1"/>
</dbReference>
<dbReference type="Pfam" id="PF14043">
    <property type="entry name" value="WVELL"/>
    <property type="match status" value="1"/>
</dbReference>
<gene>
    <name evidence="1" type="ORF">ACFOU2_18490</name>
</gene>
<dbReference type="InterPro" id="IPR026952">
    <property type="entry name" value="WVELL"/>
</dbReference>
<reference evidence="2" key="1">
    <citation type="journal article" date="2019" name="Int. J. Syst. Evol. Microbiol.">
        <title>The Global Catalogue of Microorganisms (GCM) 10K type strain sequencing project: providing services to taxonomists for standard genome sequencing and annotation.</title>
        <authorList>
            <consortium name="The Broad Institute Genomics Platform"/>
            <consortium name="The Broad Institute Genome Sequencing Center for Infectious Disease"/>
            <person name="Wu L."/>
            <person name="Ma J."/>
        </authorList>
    </citation>
    <scope>NUCLEOTIDE SEQUENCE [LARGE SCALE GENOMIC DNA]</scope>
    <source>
        <strain evidence="2">CCUG 61889</strain>
    </source>
</reference>
<keyword evidence="2" id="KW-1185">Reference proteome</keyword>
<accession>A0ABV8B7L0</accession>
<dbReference type="Proteomes" id="UP001595752">
    <property type="component" value="Unassembled WGS sequence"/>
</dbReference>
<protein>
    <submittedName>
        <fullName evidence="1">YfhJ family protein</fullName>
    </submittedName>
</protein>
<name>A0ABV8B7L0_9BACI</name>
<sequence>MEDTFKRLADLLLEKNDSLSYGQARTWVELLWEDFESTYAKAGRTYRGPEVTEQIVRRWIEQYGSKLHEMKTENPKYKHLINRNDHLTH</sequence>
<organism evidence="1 2">
    <name type="scientific">Bacillus songklensis</name>
    <dbReference type="NCBI Taxonomy" id="1069116"/>
    <lineage>
        <taxon>Bacteria</taxon>
        <taxon>Bacillati</taxon>
        <taxon>Bacillota</taxon>
        <taxon>Bacilli</taxon>
        <taxon>Bacillales</taxon>
        <taxon>Bacillaceae</taxon>
        <taxon>Bacillus</taxon>
    </lineage>
</organism>